<dbReference type="SUPFAM" id="SSF50978">
    <property type="entry name" value="WD40 repeat-like"/>
    <property type="match status" value="1"/>
</dbReference>
<dbReference type="Pfam" id="PF00400">
    <property type="entry name" value="WD40"/>
    <property type="match status" value="2"/>
</dbReference>
<dbReference type="SMART" id="SM00320">
    <property type="entry name" value="WD40"/>
    <property type="match status" value="2"/>
</dbReference>
<dbReference type="STRING" id="670386.D3BNB7"/>
<dbReference type="PROSITE" id="PS00678">
    <property type="entry name" value="WD_REPEATS_1"/>
    <property type="match status" value="1"/>
</dbReference>
<dbReference type="GeneID" id="31365003"/>
<feature type="region of interest" description="Disordered" evidence="5">
    <location>
        <begin position="168"/>
        <end position="221"/>
    </location>
</feature>
<protein>
    <recommendedName>
        <fullName evidence="8">WD40 repeat-containing protein</fullName>
    </recommendedName>
</protein>
<dbReference type="Gene3D" id="2.130.10.10">
    <property type="entry name" value="YVTN repeat-like/Quinoprotein amine dehydrogenase"/>
    <property type="match status" value="1"/>
</dbReference>
<keyword evidence="7" id="KW-1185">Reference proteome</keyword>
<dbReference type="EMBL" id="ADBJ01000044">
    <property type="protein sequence ID" value="EFA76777.1"/>
    <property type="molecule type" value="Genomic_DNA"/>
</dbReference>
<dbReference type="InterPro" id="IPR019775">
    <property type="entry name" value="WD40_repeat_CS"/>
</dbReference>
<dbReference type="PANTHER" id="PTHR19848">
    <property type="entry name" value="WD40 REPEAT PROTEIN"/>
    <property type="match status" value="1"/>
</dbReference>
<comment type="caution">
    <text evidence="6">The sequence shown here is derived from an EMBL/GenBank/DDBJ whole genome shotgun (WGS) entry which is preliminary data.</text>
</comment>
<keyword evidence="1 3" id="KW-0853">WD repeat</keyword>
<evidence type="ECO:0000313" key="6">
    <source>
        <dbReference type="EMBL" id="EFA76777.1"/>
    </source>
</evidence>
<dbReference type="AlphaFoldDB" id="D3BNB7"/>
<dbReference type="InterPro" id="IPR001680">
    <property type="entry name" value="WD40_rpt"/>
</dbReference>
<sequence>MNWKQLSEKFMNCDTINITDEKWKKIRRATVPARMPDTAVDQNKNEQTDCIVAFGSPTCLVFFERPDALSAIKTKERVCEMTCNSHSQSQSHNNNNNNNSNNNNNNSNNIIVNYISVVDKKEEELKEKEEELQDSNYIDNELDMHIPNIFDLPTEILLLIFTPNTNDITIENSSNSNKKTSNNYEYYLGGSQSSLPTTSSNNNNNDNNSNNSNKDDNSNQQLQQQLDRYDFEKERIDSINSILNFSITYILTGDKRFRYSEFWRRHHQGLEQKANGSDSRLERAYAWRQHNVDSQSSSGEWIVGQDHQDMGFEYDAMRLDEIEPVDRQTTGTDYVHINLWDIRENDQVRIIKNAHKWEVWQLNMCGGYLFSGSFDHTIKTWDLRTFQNQRTITGHRSYIHALTSSSFHLFSGSADKFIKVNIPFGHLDKSNDH</sequence>
<reference evidence="6 7" key="1">
    <citation type="journal article" date="2011" name="Genome Res.">
        <title>Phylogeny-wide analysis of social amoeba genomes highlights ancient origins for complex intercellular communication.</title>
        <authorList>
            <person name="Heidel A.J."/>
            <person name="Lawal H.M."/>
            <person name="Felder M."/>
            <person name="Schilde C."/>
            <person name="Helps N.R."/>
            <person name="Tunggal B."/>
            <person name="Rivero F."/>
            <person name="John U."/>
            <person name="Schleicher M."/>
            <person name="Eichinger L."/>
            <person name="Platzer M."/>
            <person name="Noegel A.A."/>
            <person name="Schaap P."/>
            <person name="Gloeckner G."/>
        </authorList>
    </citation>
    <scope>NUCLEOTIDE SEQUENCE [LARGE SCALE GENOMIC DNA]</scope>
    <source>
        <strain evidence="7">ATCC 26659 / Pp 5 / PN500</strain>
    </source>
</reference>
<evidence type="ECO:0000256" key="2">
    <source>
        <dbReference type="ARBA" id="ARBA00022737"/>
    </source>
</evidence>
<keyword evidence="2" id="KW-0677">Repeat</keyword>
<dbReference type="InterPro" id="IPR015943">
    <property type="entry name" value="WD40/YVTN_repeat-like_dom_sf"/>
</dbReference>
<dbReference type="PANTHER" id="PTHR19848:SF8">
    <property type="entry name" value="F-BOX AND WD REPEAT DOMAIN CONTAINING 7"/>
    <property type="match status" value="1"/>
</dbReference>
<keyword evidence="4" id="KW-0175">Coiled coil</keyword>
<evidence type="ECO:0000256" key="1">
    <source>
        <dbReference type="ARBA" id="ARBA00022574"/>
    </source>
</evidence>
<name>D3BNB7_HETP5</name>
<organism evidence="6 7">
    <name type="scientific">Heterostelium pallidum (strain ATCC 26659 / Pp 5 / PN500)</name>
    <name type="common">Cellular slime mold</name>
    <name type="synonym">Polysphondylium pallidum</name>
    <dbReference type="NCBI Taxonomy" id="670386"/>
    <lineage>
        <taxon>Eukaryota</taxon>
        <taxon>Amoebozoa</taxon>
        <taxon>Evosea</taxon>
        <taxon>Eumycetozoa</taxon>
        <taxon>Dictyostelia</taxon>
        <taxon>Acytosteliales</taxon>
        <taxon>Acytosteliaceae</taxon>
        <taxon>Heterostelium</taxon>
    </lineage>
</organism>
<evidence type="ECO:0000256" key="3">
    <source>
        <dbReference type="PROSITE-ProRule" id="PRU00221"/>
    </source>
</evidence>
<dbReference type="RefSeq" id="XP_020428909.1">
    <property type="nucleotide sequence ID" value="XM_020580322.1"/>
</dbReference>
<evidence type="ECO:0000256" key="5">
    <source>
        <dbReference type="SAM" id="MobiDB-lite"/>
    </source>
</evidence>
<dbReference type="InParanoid" id="D3BNB7"/>
<evidence type="ECO:0000256" key="4">
    <source>
        <dbReference type="SAM" id="Coils"/>
    </source>
</evidence>
<feature type="coiled-coil region" evidence="4">
    <location>
        <begin position="111"/>
        <end position="138"/>
    </location>
</feature>
<evidence type="ECO:0000313" key="7">
    <source>
        <dbReference type="Proteomes" id="UP000001396"/>
    </source>
</evidence>
<dbReference type="PROSITE" id="PS50082">
    <property type="entry name" value="WD_REPEATS_2"/>
    <property type="match status" value="1"/>
</dbReference>
<feature type="region of interest" description="Disordered" evidence="5">
    <location>
        <begin position="85"/>
        <end position="108"/>
    </location>
</feature>
<feature type="repeat" description="WD" evidence="3">
    <location>
        <begin position="366"/>
        <end position="391"/>
    </location>
</feature>
<evidence type="ECO:0008006" key="8">
    <source>
        <dbReference type="Google" id="ProtNLM"/>
    </source>
</evidence>
<dbReference type="InterPro" id="IPR036322">
    <property type="entry name" value="WD40_repeat_dom_sf"/>
</dbReference>
<accession>D3BNB7</accession>
<gene>
    <name evidence="6" type="ORF">PPL_09528</name>
</gene>
<dbReference type="Proteomes" id="UP000001396">
    <property type="component" value="Unassembled WGS sequence"/>
</dbReference>
<proteinExistence type="predicted"/>